<dbReference type="PROSITE" id="PS50089">
    <property type="entry name" value="ZF_RING_2"/>
    <property type="match status" value="1"/>
</dbReference>
<reference evidence="11" key="2">
    <citation type="journal article" date="2024" name="Plant">
        <title>Genomic evolution and insights into agronomic trait innovations of Sesamum species.</title>
        <authorList>
            <person name="Miao H."/>
            <person name="Wang L."/>
            <person name="Qu L."/>
            <person name="Liu H."/>
            <person name="Sun Y."/>
            <person name="Le M."/>
            <person name="Wang Q."/>
            <person name="Wei S."/>
            <person name="Zheng Y."/>
            <person name="Lin W."/>
            <person name="Duan Y."/>
            <person name="Cao H."/>
            <person name="Xiong S."/>
            <person name="Wang X."/>
            <person name="Wei L."/>
            <person name="Li C."/>
            <person name="Ma Q."/>
            <person name="Ju M."/>
            <person name="Zhao R."/>
            <person name="Li G."/>
            <person name="Mu C."/>
            <person name="Tian Q."/>
            <person name="Mei H."/>
            <person name="Zhang T."/>
            <person name="Gao T."/>
            <person name="Zhang H."/>
        </authorList>
    </citation>
    <scope>NUCLEOTIDE SEQUENCE</scope>
    <source>
        <strain evidence="11">G02</strain>
    </source>
</reference>
<comment type="pathway">
    <text evidence="2">Protein modification; protein ubiquitination.</text>
</comment>
<dbReference type="AlphaFoldDB" id="A0AAW2PKN7"/>
<sequence>MMSSNQEISADGVLPQSYLTHDDFVNGLREFRRRNEELRSSFIRLNEMLSEAARLWNPHGILSEAAISDYLEMRSRPSRGGVGDGEGDICAICHDELHCHGHGGEGTTMIARLVCRHEYHIPCIKQWLLRKNVCPMCRTLAVPL</sequence>
<dbReference type="GO" id="GO:0061630">
    <property type="term" value="F:ubiquitin protein ligase activity"/>
    <property type="evidence" value="ECO:0007669"/>
    <property type="project" value="UniProtKB-EC"/>
</dbReference>
<keyword evidence="6 9" id="KW-0863">Zinc-finger</keyword>
<name>A0AAW2PKN7_SESRA</name>
<dbReference type="InterPro" id="IPR001841">
    <property type="entry name" value="Znf_RING"/>
</dbReference>
<dbReference type="SUPFAM" id="SSF57850">
    <property type="entry name" value="RING/U-box"/>
    <property type="match status" value="1"/>
</dbReference>
<evidence type="ECO:0000256" key="1">
    <source>
        <dbReference type="ARBA" id="ARBA00000900"/>
    </source>
</evidence>
<dbReference type="PANTHER" id="PTHR22937">
    <property type="entry name" value="E3 UBIQUITIN-PROTEIN LIGASE RNF165"/>
    <property type="match status" value="1"/>
</dbReference>
<evidence type="ECO:0000256" key="9">
    <source>
        <dbReference type="PROSITE-ProRule" id="PRU00175"/>
    </source>
</evidence>
<dbReference type="EMBL" id="JACGWJ010000017">
    <property type="protein sequence ID" value="KAL0355091.1"/>
    <property type="molecule type" value="Genomic_DNA"/>
</dbReference>
<reference evidence="11" key="1">
    <citation type="submission" date="2020-06" db="EMBL/GenBank/DDBJ databases">
        <authorList>
            <person name="Li T."/>
            <person name="Hu X."/>
            <person name="Zhang T."/>
            <person name="Song X."/>
            <person name="Zhang H."/>
            <person name="Dai N."/>
            <person name="Sheng W."/>
            <person name="Hou X."/>
            <person name="Wei L."/>
        </authorList>
    </citation>
    <scope>NUCLEOTIDE SEQUENCE</scope>
    <source>
        <strain evidence="11">G02</strain>
        <tissue evidence="11">Leaf</tissue>
    </source>
</reference>
<accession>A0AAW2PKN7</accession>
<protein>
    <recommendedName>
        <fullName evidence="3">RING-type E3 ubiquitin transferase</fullName>
        <ecNumber evidence="3">2.3.2.27</ecNumber>
    </recommendedName>
</protein>
<evidence type="ECO:0000256" key="2">
    <source>
        <dbReference type="ARBA" id="ARBA00004906"/>
    </source>
</evidence>
<evidence type="ECO:0000256" key="6">
    <source>
        <dbReference type="ARBA" id="ARBA00022771"/>
    </source>
</evidence>
<evidence type="ECO:0000256" key="4">
    <source>
        <dbReference type="ARBA" id="ARBA00022679"/>
    </source>
</evidence>
<dbReference type="InterPro" id="IPR013083">
    <property type="entry name" value="Znf_RING/FYVE/PHD"/>
</dbReference>
<evidence type="ECO:0000256" key="3">
    <source>
        <dbReference type="ARBA" id="ARBA00012483"/>
    </source>
</evidence>
<dbReference type="PANTHER" id="PTHR22937:SF65">
    <property type="entry name" value="E3 UBIQUITIN-PROTEIN LIGASE ARK2C"/>
    <property type="match status" value="1"/>
</dbReference>
<keyword evidence="7" id="KW-0833">Ubl conjugation pathway</keyword>
<comment type="catalytic activity">
    <reaction evidence="1">
        <text>S-ubiquitinyl-[E2 ubiquitin-conjugating enzyme]-L-cysteine + [acceptor protein]-L-lysine = [E2 ubiquitin-conjugating enzyme]-L-cysteine + N(6)-ubiquitinyl-[acceptor protein]-L-lysine.</text>
        <dbReference type="EC" id="2.3.2.27"/>
    </reaction>
</comment>
<keyword evidence="4" id="KW-0808">Transferase</keyword>
<dbReference type="InterPro" id="IPR024766">
    <property type="entry name" value="Znf_RING_H2"/>
</dbReference>
<feature type="domain" description="RING-type" evidence="10">
    <location>
        <begin position="90"/>
        <end position="138"/>
    </location>
</feature>
<evidence type="ECO:0000256" key="5">
    <source>
        <dbReference type="ARBA" id="ARBA00022723"/>
    </source>
</evidence>
<evidence type="ECO:0000256" key="7">
    <source>
        <dbReference type="ARBA" id="ARBA00022786"/>
    </source>
</evidence>
<proteinExistence type="predicted"/>
<dbReference type="SMART" id="SM00184">
    <property type="entry name" value="RING"/>
    <property type="match status" value="1"/>
</dbReference>
<comment type="caution">
    <text evidence="11">The sequence shown here is derived from an EMBL/GenBank/DDBJ whole genome shotgun (WGS) entry which is preliminary data.</text>
</comment>
<organism evidence="11">
    <name type="scientific">Sesamum radiatum</name>
    <name type="common">Black benniseed</name>
    <dbReference type="NCBI Taxonomy" id="300843"/>
    <lineage>
        <taxon>Eukaryota</taxon>
        <taxon>Viridiplantae</taxon>
        <taxon>Streptophyta</taxon>
        <taxon>Embryophyta</taxon>
        <taxon>Tracheophyta</taxon>
        <taxon>Spermatophyta</taxon>
        <taxon>Magnoliopsida</taxon>
        <taxon>eudicotyledons</taxon>
        <taxon>Gunneridae</taxon>
        <taxon>Pentapetalae</taxon>
        <taxon>asterids</taxon>
        <taxon>lamiids</taxon>
        <taxon>Lamiales</taxon>
        <taxon>Pedaliaceae</taxon>
        <taxon>Sesamum</taxon>
    </lineage>
</organism>
<dbReference type="GO" id="GO:0008270">
    <property type="term" value="F:zinc ion binding"/>
    <property type="evidence" value="ECO:0007669"/>
    <property type="project" value="UniProtKB-KW"/>
</dbReference>
<gene>
    <name evidence="11" type="ORF">Sradi_3956000</name>
</gene>
<evidence type="ECO:0000256" key="8">
    <source>
        <dbReference type="ARBA" id="ARBA00022833"/>
    </source>
</evidence>
<evidence type="ECO:0000313" key="11">
    <source>
        <dbReference type="EMBL" id="KAL0355091.1"/>
    </source>
</evidence>
<keyword evidence="5" id="KW-0479">Metal-binding</keyword>
<dbReference type="Gene3D" id="3.30.40.10">
    <property type="entry name" value="Zinc/RING finger domain, C3HC4 (zinc finger)"/>
    <property type="match status" value="1"/>
</dbReference>
<evidence type="ECO:0000259" key="10">
    <source>
        <dbReference type="PROSITE" id="PS50089"/>
    </source>
</evidence>
<dbReference type="EC" id="2.3.2.27" evidence="3"/>
<dbReference type="InterPro" id="IPR045191">
    <property type="entry name" value="MBR1/2-like"/>
</dbReference>
<dbReference type="Pfam" id="PF12678">
    <property type="entry name" value="zf-rbx1"/>
    <property type="match status" value="1"/>
</dbReference>
<keyword evidence="8" id="KW-0862">Zinc</keyword>